<dbReference type="InterPro" id="IPR018164">
    <property type="entry name" value="Ala-tRNA-synth_IIc_N"/>
</dbReference>
<sequence>MRGDEIRQRFLSFFQKRGHLLQPSGPLSLDDPALLFTIAGMVPFKPFFLGLKKPPAPRLTSCQLCFRTNDLDRVGRTPHHHTLFEMLGNFSLGDYFKDGACKWGWEFVTRELGLDSRRIWITIFQDDDETYLIWKKIGIPSSRILRKGESDNFWSLAKVGPCGPDSEIFFDRGEDFTCQRKDCQPGCDCSRWVELWNLVFMEFNRDEEGRLSPLPSKNIDTGMGLERTASVLQGVEDDYETDLFRPILEWLMALLPEPVEDRVGVRVICDHLRALIFLLGEGIFPSNVGREYVVRRVLRRAYRFGRKLGLEGPFLYQGIPVVAKLMEGAYPHLAKVKEDVARIVRAEEENFRGTLSRGMRILEGIIYELKRKKRRLIPPSEVFKLYDTYGFPLDLTEEIAGEEGIRIDRALTEELLAQQRERGRKEFREEEIGIGEMGTPQFSLLREKVERSEFVGYESLTTKTHLVAILKNKVLVDELKEGEEGALILTFTSFYPEGGGQVSDRGKILTSRGLAQVLDVQRIEDAIIIHQVKMLKGKIRRGEEVIAQVDEERRRAVTRAHTATHLLQAVLREIFGKTVKQSGSLVDEDRLRFDFTHFSPLSEDDLHQLVFLLNQKIRENLPLRVKEMSLAEARRRGAIALFESKYEERVRAVNIGKFSMEVCGGTHVARSSEIGLLKIISESAVAAGIRRIEAVVGKKALEWMESRDALLKKIASDLDTLEEEISARLKEKEKALEEKVHQLKRWQRRWALLKMDQLMKEAFEVGRVKVISEKWDDVDPEILREAAEKLRDRLKRGIVVLASVSQDKAVLVATSTHKSLPANLTIKEITQLAGGNGGGRWDFAQGGTSYPSRVKSALTRLPHIVKNLTEELAEGLEPPTC</sequence>
<dbReference type="InterPro" id="IPR018163">
    <property type="entry name" value="Thr/Ala-tRNA-synth_IIc_edit"/>
</dbReference>
<dbReference type="GO" id="GO:0005829">
    <property type="term" value="C:cytosol"/>
    <property type="evidence" value="ECO:0007669"/>
    <property type="project" value="TreeGrafter"/>
</dbReference>
<evidence type="ECO:0000313" key="14">
    <source>
        <dbReference type="EMBL" id="TET48736.1"/>
    </source>
</evidence>
<evidence type="ECO:0000256" key="6">
    <source>
        <dbReference type="ARBA" id="ARBA00022833"/>
    </source>
</evidence>
<keyword evidence="7 11" id="KW-0067">ATP-binding</keyword>
<dbReference type="GO" id="GO:0006419">
    <property type="term" value="P:alanyl-tRNA aminoacylation"/>
    <property type="evidence" value="ECO:0007669"/>
    <property type="project" value="UniProtKB-UniRule"/>
</dbReference>
<dbReference type="GO" id="GO:0005524">
    <property type="term" value="F:ATP binding"/>
    <property type="evidence" value="ECO:0007669"/>
    <property type="project" value="UniProtKB-UniRule"/>
</dbReference>
<dbReference type="EC" id="6.1.1.7" evidence="11"/>
<dbReference type="InterPro" id="IPR018162">
    <property type="entry name" value="Ala-tRNA-ligase_IIc_anticod-bd"/>
</dbReference>
<evidence type="ECO:0000256" key="3">
    <source>
        <dbReference type="ARBA" id="ARBA00022598"/>
    </source>
</evidence>
<dbReference type="SUPFAM" id="SSF55186">
    <property type="entry name" value="ThrRS/AlaRS common domain"/>
    <property type="match status" value="1"/>
</dbReference>
<feature type="coiled-coil region" evidence="12">
    <location>
        <begin position="711"/>
        <end position="749"/>
    </location>
</feature>
<dbReference type="SUPFAM" id="SSF50447">
    <property type="entry name" value="Translation proteins"/>
    <property type="match status" value="1"/>
</dbReference>
<comment type="function">
    <text evidence="11">Catalyzes the attachment of alanine to tRNA(Ala) in a two-step reaction: alanine is first activated by ATP to form Ala-AMP and then transferred to the acceptor end of tRNA(Ala). Also edits incorrectly charged Ser-tRNA(Ala) and Gly-tRNA(Ala) via its editing domain.</text>
</comment>
<dbReference type="SMART" id="SM00863">
    <property type="entry name" value="tRNA_SAD"/>
    <property type="match status" value="1"/>
</dbReference>
<evidence type="ECO:0000256" key="5">
    <source>
        <dbReference type="ARBA" id="ARBA00022741"/>
    </source>
</evidence>
<feature type="binding site" evidence="11">
    <location>
        <position position="663"/>
    </location>
    <ligand>
        <name>Zn(2+)</name>
        <dbReference type="ChEBI" id="CHEBI:29105"/>
    </ligand>
</feature>
<dbReference type="Proteomes" id="UP000320679">
    <property type="component" value="Unassembled WGS sequence"/>
</dbReference>
<dbReference type="FunFam" id="3.30.980.10:FF:000004">
    <property type="entry name" value="Alanine--tRNA ligase, cytoplasmic"/>
    <property type="match status" value="1"/>
</dbReference>
<dbReference type="InterPro" id="IPR050058">
    <property type="entry name" value="Ala-tRNA_ligase"/>
</dbReference>
<dbReference type="EMBL" id="SOJK01000004">
    <property type="protein sequence ID" value="TET48736.1"/>
    <property type="molecule type" value="Genomic_DNA"/>
</dbReference>
<dbReference type="Gene3D" id="3.10.310.40">
    <property type="match status" value="1"/>
</dbReference>
<evidence type="ECO:0000256" key="12">
    <source>
        <dbReference type="SAM" id="Coils"/>
    </source>
</evidence>
<name>A0A523V1T5_UNCAE</name>
<dbReference type="HAMAP" id="MF_00036_B">
    <property type="entry name" value="Ala_tRNA_synth_B"/>
    <property type="match status" value="1"/>
</dbReference>
<evidence type="ECO:0000313" key="15">
    <source>
        <dbReference type="Proteomes" id="UP000320679"/>
    </source>
</evidence>
<dbReference type="Gene3D" id="2.40.30.130">
    <property type="match status" value="1"/>
</dbReference>
<evidence type="ECO:0000256" key="10">
    <source>
        <dbReference type="ARBA" id="ARBA00023146"/>
    </source>
</evidence>
<dbReference type="InterPro" id="IPR023033">
    <property type="entry name" value="Ala_tRNA_ligase_euk/bac"/>
</dbReference>
<evidence type="ECO:0000256" key="9">
    <source>
        <dbReference type="ARBA" id="ARBA00022917"/>
    </source>
</evidence>
<dbReference type="Pfam" id="PF01411">
    <property type="entry name" value="tRNA-synt_2c"/>
    <property type="match status" value="1"/>
</dbReference>
<evidence type="ECO:0000256" key="8">
    <source>
        <dbReference type="ARBA" id="ARBA00022884"/>
    </source>
</evidence>
<evidence type="ECO:0000256" key="2">
    <source>
        <dbReference type="ARBA" id="ARBA00022555"/>
    </source>
</evidence>
<keyword evidence="11" id="KW-0963">Cytoplasm</keyword>
<dbReference type="PANTHER" id="PTHR11777:SF9">
    <property type="entry name" value="ALANINE--TRNA LIGASE, CYTOPLASMIC"/>
    <property type="match status" value="1"/>
</dbReference>
<dbReference type="SUPFAM" id="SSF101353">
    <property type="entry name" value="Putative anticodon-binding domain of alanyl-tRNA synthetase (AlaRS)"/>
    <property type="match status" value="1"/>
</dbReference>
<dbReference type="GO" id="GO:0000049">
    <property type="term" value="F:tRNA binding"/>
    <property type="evidence" value="ECO:0007669"/>
    <property type="project" value="UniProtKB-KW"/>
</dbReference>
<dbReference type="AlphaFoldDB" id="A0A523V1T5"/>
<gene>
    <name evidence="11 14" type="primary">alaS</name>
    <name evidence="14" type="ORF">E3J59_00155</name>
</gene>
<keyword evidence="3 11" id="KW-0436">Ligase</keyword>
<proteinExistence type="inferred from homology"/>
<comment type="domain">
    <text evidence="11">Consists of three domains; the N-terminal catalytic domain, the editing domain and the C-terminal C-Ala domain. The editing domain removes incorrectly charged amino acids, while the C-Ala domain, along with tRNA(Ala), serves as a bridge to cooperatively bring together the editing and aminoacylation centers thus stimulating deacylation of misacylated tRNAs.</text>
</comment>
<keyword evidence="5 11" id="KW-0547">Nucleotide-binding</keyword>
<organism evidence="14 15">
    <name type="scientific">Aerophobetes bacterium</name>
    <dbReference type="NCBI Taxonomy" id="2030807"/>
    <lineage>
        <taxon>Bacteria</taxon>
        <taxon>Candidatus Aerophobota</taxon>
    </lineage>
</organism>
<dbReference type="Gene3D" id="3.30.930.10">
    <property type="entry name" value="Bira Bifunctional Protein, Domain 2"/>
    <property type="match status" value="1"/>
</dbReference>
<dbReference type="InterPro" id="IPR045864">
    <property type="entry name" value="aa-tRNA-synth_II/BPL/LPL"/>
</dbReference>
<feature type="binding site" evidence="11">
    <location>
        <position position="565"/>
    </location>
    <ligand>
        <name>Zn(2+)</name>
        <dbReference type="ChEBI" id="CHEBI:29105"/>
    </ligand>
</feature>
<dbReference type="SUPFAM" id="SSF55681">
    <property type="entry name" value="Class II aaRS and biotin synthetases"/>
    <property type="match status" value="1"/>
</dbReference>
<dbReference type="PRINTS" id="PR00980">
    <property type="entry name" value="TRNASYNTHALA"/>
</dbReference>
<dbReference type="InterPro" id="IPR003156">
    <property type="entry name" value="DHHA1_dom"/>
</dbReference>
<dbReference type="InterPro" id="IPR012947">
    <property type="entry name" value="tRNA_SAD"/>
</dbReference>
<keyword evidence="8 11" id="KW-0694">RNA-binding</keyword>
<dbReference type="GO" id="GO:0008270">
    <property type="term" value="F:zinc ion binding"/>
    <property type="evidence" value="ECO:0007669"/>
    <property type="project" value="UniProtKB-UniRule"/>
</dbReference>
<dbReference type="InterPro" id="IPR018165">
    <property type="entry name" value="Ala-tRNA-synth_IIc_core"/>
</dbReference>
<feature type="domain" description="Alanyl-transfer RNA synthetases family profile" evidence="13">
    <location>
        <begin position="1"/>
        <end position="706"/>
    </location>
</feature>
<dbReference type="Gene3D" id="3.30.980.10">
    <property type="entry name" value="Threonyl-trna Synthetase, Chain A, domain 2"/>
    <property type="match status" value="1"/>
</dbReference>
<reference evidence="14 15" key="1">
    <citation type="submission" date="2019-03" db="EMBL/GenBank/DDBJ databases">
        <title>Metabolic potential of uncultured bacteria and archaea associated with petroleum seepage in deep-sea sediments.</title>
        <authorList>
            <person name="Dong X."/>
            <person name="Hubert C."/>
        </authorList>
    </citation>
    <scope>NUCLEOTIDE SEQUENCE [LARGE SCALE GENOMIC DNA]</scope>
    <source>
        <strain evidence="14">E29_bin78</strain>
    </source>
</reference>
<dbReference type="CDD" id="cd00673">
    <property type="entry name" value="AlaRS_core"/>
    <property type="match status" value="1"/>
</dbReference>
<dbReference type="Gene3D" id="3.30.54.20">
    <property type="match status" value="1"/>
</dbReference>
<evidence type="ECO:0000256" key="4">
    <source>
        <dbReference type="ARBA" id="ARBA00022723"/>
    </source>
</evidence>
<evidence type="ECO:0000256" key="11">
    <source>
        <dbReference type="HAMAP-Rule" id="MF_00036"/>
    </source>
</evidence>
<keyword evidence="2 11" id="KW-0820">tRNA-binding</keyword>
<comment type="cofactor">
    <cofactor evidence="11">
        <name>Zn(2+)</name>
        <dbReference type="ChEBI" id="CHEBI:29105"/>
    </cofactor>
    <text evidence="11">Binds 1 zinc ion per subunit.</text>
</comment>
<feature type="binding site" evidence="11">
    <location>
        <position position="667"/>
    </location>
    <ligand>
        <name>Zn(2+)</name>
        <dbReference type="ChEBI" id="CHEBI:29105"/>
    </ligand>
</feature>
<dbReference type="Pfam" id="PF07973">
    <property type="entry name" value="tRNA_SAD"/>
    <property type="match status" value="1"/>
</dbReference>
<dbReference type="FunFam" id="3.30.54.20:FF:000001">
    <property type="entry name" value="Alanine--tRNA ligase"/>
    <property type="match status" value="1"/>
</dbReference>
<keyword evidence="10 11" id="KW-0030">Aminoacyl-tRNA synthetase</keyword>
<comment type="similarity">
    <text evidence="1 11">Belongs to the class-II aminoacyl-tRNA synthetase family.</text>
</comment>
<dbReference type="FunFam" id="3.10.310.40:FF:000001">
    <property type="entry name" value="Alanine--tRNA ligase"/>
    <property type="match status" value="1"/>
</dbReference>
<keyword evidence="6 11" id="KW-0862">Zinc</keyword>
<dbReference type="GO" id="GO:0002161">
    <property type="term" value="F:aminoacyl-tRNA deacylase activity"/>
    <property type="evidence" value="ECO:0007669"/>
    <property type="project" value="TreeGrafter"/>
</dbReference>
<feature type="binding site" evidence="11">
    <location>
        <position position="561"/>
    </location>
    <ligand>
        <name>Zn(2+)</name>
        <dbReference type="ChEBI" id="CHEBI:29105"/>
    </ligand>
</feature>
<accession>A0A523V1T5</accession>
<dbReference type="PANTHER" id="PTHR11777">
    <property type="entry name" value="ALANYL-TRNA SYNTHETASE"/>
    <property type="match status" value="1"/>
</dbReference>
<protein>
    <recommendedName>
        <fullName evidence="11">Alanine--tRNA ligase</fullName>
        <ecNumber evidence="11">6.1.1.7</ecNumber>
    </recommendedName>
    <alternativeName>
        <fullName evidence="11">Alanyl-tRNA synthetase</fullName>
        <shortName evidence="11">AlaRS</shortName>
    </alternativeName>
</protein>
<keyword evidence="4 11" id="KW-0479">Metal-binding</keyword>
<dbReference type="InterPro" id="IPR009000">
    <property type="entry name" value="Transl_B-barrel_sf"/>
</dbReference>
<evidence type="ECO:0000256" key="7">
    <source>
        <dbReference type="ARBA" id="ARBA00022840"/>
    </source>
</evidence>
<dbReference type="NCBIfam" id="TIGR00344">
    <property type="entry name" value="alaS"/>
    <property type="match status" value="1"/>
</dbReference>
<dbReference type="InterPro" id="IPR002318">
    <property type="entry name" value="Ala-tRNA-lgiase_IIc"/>
</dbReference>
<comment type="caution">
    <text evidence="14">The sequence shown here is derived from an EMBL/GenBank/DDBJ whole genome shotgun (WGS) entry which is preliminary data.</text>
</comment>
<dbReference type="Pfam" id="PF02272">
    <property type="entry name" value="DHHA1"/>
    <property type="match status" value="1"/>
</dbReference>
<dbReference type="GO" id="GO:0004813">
    <property type="term" value="F:alanine-tRNA ligase activity"/>
    <property type="evidence" value="ECO:0007669"/>
    <property type="project" value="UniProtKB-UniRule"/>
</dbReference>
<comment type="subcellular location">
    <subcellularLocation>
        <location evidence="11">Cytoplasm</location>
    </subcellularLocation>
</comment>
<keyword evidence="9 11" id="KW-0648">Protein biosynthesis</keyword>
<evidence type="ECO:0000256" key="1">
    <source>
        <dbReference type="ARBA" id="ARBA00008226"/>
    </source>
</evidence>
<comment type="catalytic activity">
    <reaction evidence="11">
        <text>tRNA(Ala) + L-alanine + ATP = L-alanyl-tRNA(Ala) + AMP + diphosphate</text>
        <dbReference type="Rhea" id="RHEA:12540"/>
        <dbReference type="Rhea" id="RHEA-COMP:9657"/>
        <dbReference type="Rhea" id="RHEA-COMP:9923"/>
        <dbReference type="ChEBI" id="CHEBI:30616"/>
        <dbReference type="ChEBI" id="CHEBI:33019"/>
        <dbReference type="ChEBI" id="CHEBI:57972"/>
        <dbReference type="ChEBI" id="CHEBI:78442"/>
        <dbReference type="ChEBI" id="CHEBI:78497"/>
        <dbReference type="ChEBI" id="CHEBI:456215"/>
        <dbReference type="EC" id="6.1.1.7"/>
    </reaction>
</comment>
<keyword evidence="12" id="KW-0175">Coiled coil</keyword>
<evidence type="ECO:0000259" key="13">
    <source>
        <dbReference type="PROSITE" id="PS50860"/>
    </source>
</evidence>
<dbReference type="PROSITE" id="PS50860">
    <property type="entry name" value="AA_TRNA_LIGASE_II_ALA"/>
    <property type="match status" value="1"/>
</dbReference>